<keyword evidence="3" id="KW-0227">DNA damage</keyword>
<protein>
    <recommendedName>
        <fullName evidence="2">DNA-3-methyladenine glycosylase II</fullName>
        <ecNumber evidence="2">3.2.2.21</ecNumber>
    </recommendedName>
</protein>
<dbReference type="EC" id="3.2.2.21" evidence="2"/>
<keyword evidence="4" id="KW-0234">DNA repair</keyword>
<dbReference type="SMART" id="SM00478">
    <property type="entry name" value="ENDO3c"/>
    <property type="match status" value="1"/>
</dbReference>
<dbReference type="EMBL" id="JAMTCO010000009">
    <property type="protein sequence ID" value="MCP2271528.1"/>
    <property type="molecule type" value="Genomic_DNA"/>
</dbReference>
<accession>A0ABT1IFV0</accession>
<organism evidence="6 7">
    <name type="scientific">Actinokineospora diospyrosa</name>
    <dbReference type="NCBI Taxonomy" id="103728"/>
    <lineage>
        <taxon>Bacteria</taxon>
        <taxon>Bacillati</taxon>
        <taxon>Actinomycetota</taxon>
        <taxon>Actinomycetes</taxon>
        <taxon>Pseudonocardiales</taxon>
        <taxon>Pseudonocardiaceae</taxon>
        <taxon>Actinokineospora</taxon>
    </lineage>
</organism>
<evidence type="ECO:0000256" key="4">
    <source>
        <dbReference type="ARBA" id="ARBA00023204"/>
    </source>
</evidence>
<evidence type="ECO:0000259" key="5">
    <source>
        <dbReference type="SMART" id="SM00478"/>
    </source>
</evidence>
<dbReference type="InterPro" id="IPR051912">
    <property type="entry name" value="Alkylbase_DNA_Glycosylase/TA"/>
</dbReference>
<name>A0ABT1IFV0_9PSEU</name>
<comment type="caution">
    <text evidence="6">The sequence shown here is derived from an EMBL/GenBank/DDBJ whole genome shotgun (WGS) entry which is preliminary data.</text>
</comment>
<dbReference type="InterPro" id="IPR011257">
    <property type="entry name" value="DNA_glycosylase"/>
</dbReference>
<evidence type="ECO:0000256" key="2">
    <source>
        <dbReference type="ARBA" id="ARBA00012000"/>
    </source>
</evidence>
<evidence type="ECO:0000313" key="7">
    <source>
        <dbReference type="Proteomes" id="UP001205185"/>
    </source>
</evidence>
<comment type="catalytic activity">
    <reaction evidence="1">
        <text>Hydrolysis of alkylated DNA, releasing 3-methyladenine, 3-methylguanine, 7-methylguanine and 7-methyladenine.</text>
        <dbReference type="EC" id="3.2.2.21"/>
    </reaction>
</comment>
<dbReference type="SUPFAM" id="SSF48150">
    <property type="entry name" value="DNA-glycosylase"/>
    <property type="match status" value="1"/>
</dbReference>
<proteinExistence type="predicted"/>
<dbReference type="PANTHER" id="PTHR43003:SF5">
    <property type="entry name" value="DNA-3-METHYLADENINE GLYCOSYLASE"/>
    <property type="match status" value="1"/>
</dbReference>
<reference evidence="6 7" key="1">
    <citation type="submission" date="2022-06" db="EMBL/GenBank/DDBJ databases">
        <title>Genomic Encyclopedia of Archaeal and Bacterial Type Strains, Phase II (KMG-II): from individual species to whole genera.</title>
        <authorList>
            <person name="Goeker M."/>
        </authorList>
    </citation>
    <scope>NUCLEOTIDE SEQUENCE [LARGE SCALE GENOMIC DNA]</scope>
    <source>
        <strain evidence="6 7">DSM 44255</strain>
    </source>
</reference>
<evidence type="ECO:0000256" key="1">
    <source>
        <dbReference type="ARBA" id="ARBA00000086"/>
    </source>
</evidence>
<feature type="domain" description="HhH-GPD" evidence="5">
    <location>
        <begin position="146"/>
        <end position="301"/>
    </location>
</feature>
<dbReference type="InterPro" id="IPR003265">
    <property type="entry name" value="HhH-GPD_domain"/>
</dbReference>
<gene>
    <name evidence="6" type="ORF">LV75_004042</name>
</gene>
<dbReference type="Proteomes" id="UP001205185">
    <property type="component" value="Unassembled WGS sequence"/>
</dbReference>
<dbReference type="RefSeq" id="WP_253888465.1">
    <property type="nucleotide sequence ID" value="NZ_BAAAVB010000005.1"/>
</dbReference>
<evidence type="ECO:0000256" key="3">
    <source>
        <dbReference type="ARBA" id="ARBA00022763"/>
    </source>
</evidence>
<sequence length="304" mass="33219">MTDTTVHMFLPATPPFDFGATLRFLRGFPAMVGEQAGGGSALTKVLRVNGQLVGVRLSPAGAGLERVGLERVGLECVVESTRPVDAETAAAVGDQVGFHLGLDDDLAEFYALAERDRPFGVVVARLHGYHQVKFPSPLELLCWAILSQRVPLSTARAAKHALTAEFDNGMALDGHVLHAFPDLDQLLTLTGQRLAELVGNTRKAGYLHRALRQWSEMDQRALRTDPYEQVRERLLTLAGIGPWSATFLLIRGLGRMDHMPADREGLRAASKVYGHSISESEFAALAAHYGPWQAYWGHYLRVGG</sequence>
<dbReference type="PANTHER" id="PTHR43003">
    <property type="entry name" value="DNA-3-METHYLADENINE GLYCOSYLASE"/>
    <property type="match status" value="1"/>
</dbReference>
<evidence type="ECO:0000313" key="6">
    <source>
        <dbReference type="EMBL" id="MCP2271528.1"/>
    </source>
</evidence>
<keyword evidence="7" id="KW-1185">Reference proteome</keyword>
<dbReference type="Gene3D" id="1.10.340.30">
    <property type="entry name" value="Hypothetical protein, domain 2"/>
    <property type="match status" value="1"/>
</dbReference>
<dbReference type="CDD" id="cd00056">
    <property type="entry name" value="ENDO3c"/>
    <property type="match status" value="1"/>
</dbReference>